<sequence>MEIRVIENRLRNKIRHDSFTAWHDYLPSFKNQGSLAMVYKELLWPGAKYQTKHSHEFTIVQCSFSGTKSLKNSFWEASVNSVNSVIHKLYPDKPIESMNLEDTTPYLGYQFWFNSMSTDKDTTNVSFEAENLNPGELKIIYEAKDEKNENFVSLKYCKVEKGSDFKYESRNIKSKIYVHLVSGGFEFTSDEEIVILDNEDSIEISDIVDLNLKFIKDSRIFIIENHHV</sequence>
<organism evidence="1 2">
    <name type="scientific">Mangrovivirga halotolerans</name>
    <dbReference type="NCBI Taxonomy" id="2993936"/>
    <lineage>
        <taxon>Bacteria</taxon>
        <taxon>Pseudomonadati</taxon>
        <taxon>Bacteroidota</taxon>
        <taxon>Cytophagia</taxon>
        <taxon>Cytophagales</taxon>
        <taxon>Mangrovivirgaceae</taxon>
        <taxon>Mangrovivirga</taxon>
    </lineage>
</organism>
<accession>A0ABT3RQJ5</accession>
<evidence type="ECO:0000313" key="2">
    <source>
        <dbReference type="Proteomes" id="UP001209885"/>
    </source>
</evidence>
<name>A0ABT3RQJ5_9BACT</name>
<comment type="caution">
    <text evidence="1">The sequence shown here is derived from an EMBL/GenBank/DDBJ whole genome shotgun (WGS) entry which is preliminary data.</text>
</comment>
<keyword evidence="2" id="KW-1185">Reference proteome</keyword>
<reference evidence="1 2" key="1">
    <citation type="submission" date="2022-11" db="EMBL/GenBank/DDBJ databases">
        <title>The characterization of three novel Bacteroidetes species and genomic analysis of their roles in tidal elemental geochemical cycles.</title>
        <authorList>
            <person name="Ma K."/>
        </authorList>
    </citation>
    <scope>NUCLEOTIDE SEQUENCE [LARGE SCALE GENOMIC DNA]</scope>
    <source>
        <strain evidence="1 2">M17</strain>
    </source>
</reference>
<protein>
    <recommendedName>
        <fullName evidence="3">Quercetin 2,3-dioxygenase C-terminal cupin domain-containing protein</fullName>
    </recommendedName>
</protein>
<gene>
    <name evidence="1" type="ORF">OO013_09295</name>
</gene>
<dbReference type="RefSeq" id="WP_266056525.1">
    <property type="nucleotide sequence ID" value="NZ_JAPFQN010000005.1"/>
</dbReference>
<dbReference type="Proteomes" id="UP001209885">
    <property type="component" value="Unassembled WGS sequence"/>
</dbReference>
<evidence type="ECO:0008006" key="3">
    <source>
        <dbReference type="Google" id="ProtNLM"/>
    </source>
</evidence>
<dbReference type="EMBL" id="JAPFQN010000005">
    <property type="protein sequence ID" value="MCX2744059.1"/>
    <property type="molecule type" value="Genomic_DNA"/>
</dbReference>
<dbReference type="Gene3D" id="2.60.120.10">
    <property type="entry name" value="Jelly Rolls"/>
    <property type="match status" value="1"/>
</dbReference>
<dbReference type="InterPro" id="IPR014710">
    <property type="entry name" value="RmlC-like_jellyroll"/>
</dbReference>
<proteinExistence type="predicted"/>
<evidence type="ECO:0000313" key="1">
    <source>
        <dbReference type="EMBL" id="MCX2744059.1"/>
    </source>
</evidence>